<reference evidence="2 3" key="1">
    <citation type="submission" date="2020-01" db="EMBL/GenBank/DDBJ databases">
        <authorList>
            <person name="Lee S.D."/>
        </authorList>
    </citation>
    <scope>NUCLEOTIDE SEQUENCE [LARGE SCALE GENOMIC DNA]</scope>
    <source>
        <strain evidence="2 3">SAP-1</strain>
    </source>
</reference>
<feature type="transmembrane region" description="Helical" evidence="1">
    <location>
        <begin position="428"/>
        <end position="449"/>
    </location>
</feature>
<dbReference type="EMBL" id="JAADJU010000001">
    <property type="protein sequence ID" value="NMP25427.1"/>
    <property type="molecule type" value="Genomic_DNA"/>
</dbReference>
<organism evidence="2 3">
    <name type="scientific">Rouxiella aceris</name>
    <dbReference type="NCBI Taxonomy" id="2703884"/>
    <lineage>
        <taxon>Bacteria</taxon>
        <taxon>Pseudomonadati</taxon>
        <taxon>Pseudomonadota</taxon>
        <taxon>Gammaproteobacteria</taxon>
        <taxon>Enterobacterales</taxon>
        <taxon>Yersiniaceae</taxon>
        <taxon>Rouxiella</taxon>
    </lineage>
</organism>
<dbReference type="InterPro" id="IPR005625">
    <property type="entry name" value="PepSY-ass_TM"/>
</dbReference>
<name>A0A848MBF1_9GAMM</name>
<dbReference type="RefSeq" id="WP_169401628.1">
    <property type="nucleotide sequence ID" value="NZ_JAADJU010000001.1"/>
</dbReference>
<protein>
    <submittedName>
        <fullName evidence="2">PepSY domain-containing protein</fullName>
    </submittedName>
</protein>
<evidence type="ECO:0000256" key="1">
    <source>
        <dbReference type="SAM" id="Phobius"/>
    </source>
</evidence>
<reference evidence="2 3" key="2">
    <citation type="submission" date="2020-06" db="EMBL/GenBank/DDBJ databases">
        <title>Polyphasic characterization of a Rahnella strain isolated from tree sap.</title>
        <authorList>
            <person name="Kim I.S."/>
        </authorList>
    </citation>
    <scope>NUCLEOTIDE SEQUENCE [LARGE SCALE GENOMIC DNA]</scope>
    <source>
        <strain evidence="2 3">SAP-1</strain>
    </source>
</reference>
<feature type="transmembrane region" description="Helical" evidence="1">
    <location>
        <begin position="371"/>
        <end position="392"/>
    </location>
</feature>
<dbReference type="AlphaFoldDB" id="A0A848MBF1"/>
<feature type="transmembrane region" description="Helical" evidence="1">
    <location>
        <begin position="188"/>
        <end position="210"/>
    </location>
</feature>
<accession>A0A848MBF1</accession>
<proteinExistence type="predicted"/>
<dbReference type="PANTHER" id="PTHR34219">
    <property type="entry name" value="IRON-REGULATED INNER MEMBRANE PROTEIN-RELATED"/>
    <property type="match status" value="1"/>
</dbReference>
<keyword evidence="3" id="KW-1185">Reference proteome</keyword>
<keyword evidence="1" id="KW-1133">Transmembrane helix</keyword>
<gene>
    <name evidence="2" type="ORF">GW590_00785</name>
</gene>
<evidence type="ECO:0000313" key="3">
    <source>
        <dbReference type="Proteomes" id="UP000585363"/>
    </source>
</evidence>
<feature type="transmembrane region" description="Helical" evidence="1">
    <location>
        <begin position="150"/>
        <end position="167"/>
    </location>
</feature>
<evidence type="ECO:0000313" key="2">
    <source>
        <dbReference type="EMBL" id="NMP25427.1"/>
    </source>
</evidence>
<keyword evidence="1" id="KW-0812">Transmembrane</keyword>
<dbReference type="Proteomes" id="UP000585363">
    <property type="component" value="Unassembled WGS sequence"/>
</dbReference>
<dbReference type="Pfam" id="PF03929">
    <property type="entry name" value="PepSY_TM"/>
    <property type="match status" value="1"/>
</dbReference>
<dbReference type="PANTHER" id="PTHR34219:SF1">
    <property type="entry name" value="PEPSY DOMAIN-CONTAINING PROTEIN"/>
    <property type="match status" value="1"/>
</dbReference>
<sequence length="474" mass="51706">MLNLVRRLHFYIGLFIAPFIFVAALTGTLYVLTPQIENILYQDALFTQPQGQAKPLAEQIAVARHHTGPETKIYAVRPAPGATDTTRVQFVSADLAASESRSVFVDPYTLAIKGDMVVYGTSGVLPLRTWLDKLHSSLLLGDMGRNYSELAASWLWVAALGGVALWLSSRPRRKAKRITGRFAVSRHWHITLGILLLAGLLFFSATGLTWSQWAGGNIDAMRANLGWMTPQVHTNLHKTPATPSDPHAGHHNTAMVGMAMPDMDMATNATQSPPSVNAANGDWDKVLSAARTAGIGAARVELRQPKGEGRAWTVTEVDRSWPTHVDAVAVDPQNFAVTDHIWFDKFPLIAKLTRWGIDAHMGILFGLANQLILAAFGIGLCLMIALGYRMWWLRRPTAGQANPVQTLLTTWLALSLSARLATLLVAMALGYCLPVMGASLLAFVLVDLLRWRGQGRSNQGARNQLASISPGTKK</sequence>
<feature type="transmembrane region" description="Helical" evidence="1">
    <location>
        <begin position="12"/>
        <end position="32"/>
    </location>
</feature>
<keyword evidence="1" id="KW-0472">Membrane</keyword>
<comment type="caution">
    <text evidence="2">The sequence shown here is derived from an EMBL/GenBank/DDBJ whole genome shotgun (WGS) entry which is preliminary data.</text>
</comment>